<keyword evidence="5" id="KW-1185">Reference proteome</keyword>
<dbReference type="SMART" id="SM00369">
    <property type="entry name" value="LRR_TYP"/>
    <property type="match status" value="2"/>
</dbReference>
<evidence type="ECO:0000313" key="5">
    <source>
        <dbReference type="Proteomes" id="UP000260644"/>
    </source>
</evidence>
<dbReference type="Pfam" id="PF13855">
    <property type="entry name" value="LRR_8"/>
    <property type="match status" value="1"/>
</dbReference>
<comment type="caution">
    <text evidence="4">The sequence shown here is derived from an EMBL/GenBank/DDBJ whole genome shotgun (WGS) entry which is preliminary data.</text>
</comment>
<dbReference type="PROSITE" id="PS51450">
    <property type="entry name" value="LRR"/>
    <property type="match status" value="1"/>
</dbReference>
<gene>
    <name evidence="4" type="ORF">DVR12_01145</name>
</gene>
<proteinExistence type="predicted"/>
<dbReference type="InterPro" id="IPR032675">
    <property type="entry name" value="LRR_dom_sf"/>
</dbReference>
<dbReference type="OrthoDB" id="679755at2"/>
<dbReference type="SUPFAM" id="SSF52058">
    <property type="entry name" value="L domain-like"/>
    <property type="match status" value="1"/>
</dbReference>
<dbReference type="InterPro" id="IPR001611">
    <property type="entry name" value="Leu-rich_rpt"/>
</dbReference>
<evidence type="ECO:0000256" key="1">
    <source>
        <dbReference type="ARBA" id="ARBA00022614"/>
    </source>
</evidence>
<keyword evidence="3" id="KW-0732">Signal</keyword>
<evidence type="ECO:0008006" key="6">
    <source>
        <dbReference type="Google" id="ProtNLM"/>
    </source>
</evidence>
<dbReference type="Gene3D" id="3.80.10.10">
    <property type="entry name" value="Ribonuclease Inhibitor"/>
    <property type="match status" value="1"/>
</dbReference>
<keyword evidence="1" id="KW-0433">Leucine-rich repeat</keyword>
<dbReference type="InterPro" id="IPR032774">
    <property type="entry name" value="WG_beta_rep"/>
</dbReference>
<evidence type="ECO:0000313" key="4">
    <source>
        <dbReference type="EMBL" id="RFS26424.1"/>
    </source>
</evidence>
<feature type="signal peptide" evidence="3">
    <location>
        <begin position="1"/>
        <end position="25"/>
    </location>
</feature>
<accession>A0A3E1YGB9</accession>
<dbReference type="Proteomes" id="UP000260644">
    <property type="component" value="Unassembled WGS sequence"/>
</dbReference>
<evidence type="ECO:0000256" key="2">
    <source>
        <dbReference type="ARBA" id="ARBA00022737"/>
    </source>
</evidence>
<dbReference type="EMBL" id="QPMM01000001">
    <property type="protein sequence ID" value="RFS26424.1"/>
    <property type="molecule type" value="Genomic_DNA"/>
</dbReference>
<organism evidence="4 5">
    <name type="scientific">Chitinophaga silvatica</name>
    <dbReference type="NCBI Taxonomy" id="2282649"/>
    <lineage>
        <taxon>Bacteria</taxon>
        <taxon>Pseudomonadati</taxon>
        <taxon>Bacteroidota</taxon>
        <taxon>Chitinophagia</taxon>
        <taxon>Chitinophagales</taxon>
        <taxon>Chitinophagaceae</taxon>
        <taxon>Chitinophaga</taxon>
    </lineage>
</organism>
<feature type="chain" id="PRO_5017814109" description="Leucine-rich repeat domain-containing protein" evidence="3">
    <location>
        <begin position="26"/>
        <end position="526"/>
    </location>
</feature>
<sequence length="526" mass="59850">MKKVNRHHFISWVVMLSFVIGPIYAQTIATTKASNPEKWYPIYRKGDCSMPAFINKKGEVKLAFDSTIKLAFENRVIENVFEGQYISVKRKVGNDVIYYLCDRKGNLTPLPVDIEIVGINPNSITVTNLYRKYALWKFDLTPLTPFKYKYIAAYSEGYLLAHPISSTGFTLLNEKGEETIQPVHEASLSAIKGTNRVSEGIVGYVSNDKMGIMDTKGKDITPAIFNFVLDFKNGLAFASKDYKCGYINKKGKWVMGPDKNTYSGTFGNGMSIICKVENGEEYYTFVDTTGQIAIKQKFKRVTSFENGFAVVTTKQNKPNERSVINTKGNIVFTGMMSWVDFLDDLIVIKTEDKDPSDNIRKNNWYYLDYNFKPVWEPDCTEKTLSSINNLRGCKFKDFKKIIFEGEICKSYSLNDLKELFENANPIELSIQLNSSISKLPSGLSTMTNLEILKLSRNYITELPDLSKLTNLKVLDLDNTSIKSLPKSIYNLKQLKQISVRNTNLSLDDIMELKEQLPDTKIFFKSN</sequence>
<dbReference type="Pfam" id="PF14903">
    <property type="entry name" value="WG_beta_rep"/>
    <property type="match status" value="2"/>
</dbReference>
<dbReference type="InterPro" id="IPR003591">
    <property type="entry name" value="Leu-rich_rpt_typical-subtyp"/>
</dbReference>
<dbReference type="RefSeq" id="WP_116973616.1">
    <property type="nucleotide sequence ID" value="NZ_QPMM01000001.1"/>
</dbReference>
<dbReference type="PANTHER" id="PTHR37841:SF1">
    <property type="entry name" value="DUF3298 DOMAIN-CONTAINING PROTEIN"/>
    <property type="match status" value="1"/>
</dbReference>
<keyword evidence="2" id="KW-0677">Repeat</keyword>
<name>A0A3E1YGB9_9BACT</name>
<reference evidence="4 5" key="1">
    <citation type="submission" date="2018-07" db="EMBL/GenBank/DDBJ databases">
        <title>Chitinophaga K2CV101002-2 sp. nov., isolated from a monsoon evergreen broad-leaved forest soil.</title>
        <authorList>
            <person name="Lv Y."/>
        </authorList>
    </citation>
    <scope>NUCLEOTIDE SEQUENCE [LARGE SCALE GENOMIC DNA]</scope>
    <source>
        <strain evidence="4 5">GDMCC 1.1288</strain>
    </source>
</reference>
<dbReference type="PANTHER" id="PTHR37841">
    <property type="entry name" value="GLR2918 PROTEIN"/>
    <property type="match status" value="1"/>
</dbReference>
<evidence type="ECO:0000256" key="3">
    <source>
        <dbReference type="SAM" id="SignalP"/>
    </source>
</evidence>
<protein>
    <recommendedName>
        <fullName evidence="6">Leucine-rich repeat domain-containing protein</fullName>
    </recommendedName>
</protein>
<dbReference type="AlphaFoldDB" id="A0A3E1YGB9"/>